<accession>A0A1H0VQA4</accession>
<dbReference type="STRING" id="405564.SAMN04487905_109156"/>
<dbReference type="EMBL" id="FNJR01000009">
    <property type="protein sequence ID" value="SDP80697.1"/>
    <property type="molecule type" value="Genomic_DNA"/>
</dbReference>
<dbReference type="OrthoDB" id="4564763at2"/>
<dbReference type="RefSeq" id="WP_092602727.1">
    <property type="nucleotide sequence ID" value="NZ_FNJR01000009.1"/>
</dbReference>
<reference evidence="4" key="1">
    <citation type="submission" date="2016-10" db="EMBL/GenBank/DDBJ databases">
        <authorList>
            <person name="Varghese N."/>
            <person name="Submissions S."/>
        </authorList>
    </citation>
    <scope>NUCLEOTIDE SEQUENCE [LARGE SCALE GENOMIC DNA]</scope>
    <source>
        <strain evidence="4">DSM 46732</strain>
    </source>
</reference>
<proteinExistence type="predicted"/>
<dbReference type="Pfam" id="PF04149">
    <property type="entry name" value="DUF397"/>
    <property type="match status" value="1"/>
</dbReference>
<organism evidence="3 4">
    <name type="scientific">Actinopolyspora xinjiangensis</name>
    <dbReference type="NCBI Taxonomy" id="405564"/>
    <lineage>
        <taxon>Bacteria</taxon>
        <taxon>Bacillati</taxon>
        <taxon>Actinomycetota</taxon>
        <taxon>Actinomycetes</taxon>
        <taxon>Actinopolysporales</taxon>
        <taxon>Actinopolysporaceae</taxon>
        <taxon>Actinopolyspora</taxon>
    </lineage>
</organism>
<evidence type="ECO:0000313" key="4">
    <source>
        <dbReference type="Proteomes" id="UP000199497"/>
    </source>
</evidence>
<dbReference type="InterPro" id="IPR007278">
    <property type="entry name" value="DUF397"/>
</dbReference>
<protein>
    <recommendedName>
        <fullName evidence="2">DUF397 domain-containing protein</fullName>
    </recommendedName>
</protein>
<keyword evidence="4" id="KW-1185">Reference proteome</keyword>
<sequence>MNSPDLGQARWRKSTRSNGGGECVEVAQNLPGAALLRDSKLGADSPVLAVSPERFATFVAALKSHRLDG</sequence>
<feature type="region of interest" description="Disordered" evidence="1">
    <location>
        <begin position="1"/>
        <end position="23"/>
    </location>
</feature>
<feature type="domain" description="DUF397" evidence="2">
    <location>
        <begin position="9"/>
        <end position="63"/>
    </location>
</feature>
<evidence type="ECO:0000313" key="3">
    <source>
        <dbReference type="EMBL" id="SDP80697.1"/>
    </source>
</evidence>
<name>A0A1H0VQA4_9ACTN</name>
<evidence type="ECO:0000259" key="2">
    <source>
        <dbReference type="Pfam" id="PF04149"/>
    </source>
</evidence>
<gene>
    <name evidence="3" type="ORF">SAMN04487905_109156</name>
</gene>
<dbReference type="Proteomes" id="UP000199497">
    <property type="component" value="Unassembled WGS sequence"/>
</dbReference>
<dbReference type="AlphaFoldDB" id="A0A1H0VQA4"/>
<evidence type="ECO:0000256" key="1">
    <source>
        <dbReference type="SAM" id="MobiDB-lite"/>
    </source>
</evidence>